<dbReference type="EMBL" id="JNBS01000295">
    <property type="protein sequence ID" value="OQS06896.1"/>
    <property type="molecule type" value="Genomic_DNA"/>
</dbReference>
<dbReference type="OrthoDB" id="1434354at2759"/>
<dbReference type="Pfam" id="PF00650">
    <property type="entry name" value="CRAL_TRIO"/>
    <property type="match status" value="1"/>
</dbReference>
<organism evidence="2 3">
    <name type="scientific">Thraustotheca clavata</name>
    <dbReference type="NCBI Taxonomy" id="74557"/>
    <lineage>
        <taxon>Eukaryota</taxon>
        <taxon>Sar</taxon>
        <taxon>Stramenopiles</taxon>
        <taxon>Oomycota</taxon>
        <taxon>Saprolegniomycetes</taxon>
        <taxon>Saprolegniales</taxon>
        <taxon>Achlyaceae</taxon>
        <taxon>Thraustotheca</taxon>
    </lineage>
</organism>
<dbReference type="InterPro" id="IPR001251">
    <property type="entry name" value="CRAL-TRIO_dom"/>
</dbReference>
<proteinExistence type="predicted"/>
<dbReference type="CDD" id="cd00170">
    <property type="entry name" value="SEC14"/>
    <property type="match status" value="1"/>
</dbReference>
<reference evidence="2 3" key="1">
    <citation type="journal article" date="2014" name="Genome Biol. Evol.">
        <title>The secreted proteins of Achlya hypogyna and Thraustotheca clavata identify the ancestral oomycete secretome and reveal gene acquisitions by horizontal gene transfer.</title>
        <authorList>
            <person name="Misner I."/>
            <person name="Blouin N."/>
            <person name="Leonard G."/>
            <person name="Richards T.A."/>
            <person name="Lane C.E."/>
        </authorList>
    </citation>
    <scope>NUCLEOTIDE SEQUENCE [LARGE SCALE GENOMIC DNA]</scope>
    <source>
        <strain evidence="2 3">ATCC 34112</strain>
    </source>
</reference>
<dbReference type="PANTHER" id="PTHR45657">
    <property type="entry name" value="CRAL-TRIO DOMAIN-CONTAINING PROTEIN YKL091C-RELATED"/>
    <property type="match status" value="1"/>
</dbReference>
<dbReference type="PROSITE" id="PS50191">
    <property type="entry name" value="CRAL_TRIO"/>
    <property type="match status" value="1"/>
</dbReference>
<dbReference type="PANTHER" id="PTHR45657:SF1">
    <property type="entry name" value="CRAL-TRIO DOMAIN-CONTAINING PROTEIN YKL091C-RELATED"/>
    <property type="match status" value="1"/>
</dbReference>
<dbReference type="AlphaFoldDB" id="A0A1W0A9E1"/>
<keyword evidence="3" id="KW-1185">Reference proteome</keyword>
<dbReference type="InterPro" id="IPR051026">
    <property type="entry name" value="PI/PC_transfer"/>
</dbReference>
<feature type="domain" description="CRAL-TRIO" evidence="1">
    <location>
        <begin position="171"/>
        <end position="330"/>
    </location>
</feature>
<evidence type="ECO:0000313" key="2">
    <source>
        <dbReference type="EMBL" id="OQS06896.1"/>
    </source>
</evidence>
<protein>
    <recommendedName>
        <fullName evidence="1">CRAL-TRIO domain-containing protein</fullName>
    </recommendedName>
</protein>
<evidence type="ECO:0000259" key="1">
    <source>
        <dbReference type="PROSITE" id="PS50191"/>
    </source>
</evidence>
<name>A0A1W0A9E1_9STRA</name>
<evidence type="ECO:0000313" key="3">
    <source>
        <dbReference type="Proteomes" id="UP000243217"/>
    </source>
</evidence>
<dbReference type="InterPro" id="IPR036865">
    <property type="entry name" value="CRAL-TRIO_dom_sf"/>
</dbReference>
<dbReference type="STRING" id="74557.A0A1W0A9E1"/>
<accession>A0A1W0A9E1</accession>
<dbReference type="Gene3D" id="3.40.525.10">
    <property type="entry name" value="CRAL-TRIO lipid binding domain"/>
    <property type="match status" value="1"/>
</dbReference>
<dbReference type="SUPFAM" id="SSF52087">
    <property type="entry name" value="CRAL/TRIO domain"/>
    <property type="match status" value="1"/>
</dbReference>
<sequence length="352" mass="39787">MFKKFRSRRASSAAQDVPPPLLCAIDDRPSTVGNVAQFTEEPPQPEDVAALEGIDFDGTFVPFANPSHGLLVDVNAVDMVIEAAPNVDKANVWNGCGGCPVSDIGGDFVPPRFEFGCSKNANLRWASTLQWREIHRIDHILNTPRIHFKTIKANWNHFFCARTRTDNKNLVVYEHVGGLNKALATLETEHDISFADVMAHYLFLTEFQWTQLDTRPFDPKHPTVGQMVKILDFSGMALSDCKNADFRTFVSWTMRTIGQHYPERCAAIYMINTPSWFSTFWLVIQRLISDVTKQKIRICPAPKDYVRRLTAWLGQPNLPVILGGELQVDGVNHLSHDETILHNFVNERLVQA</sequence>
<comment type="caution">
    <text evidence="2">The sequence shown here is derived from an EMBL/GenBank/DDBJ whole genome shotgun (WGS) entry which is preliminary data.</text>
</comment>
<dbReference type="Proteomes" id="UP000243217">
    <property type="component" value="Unassembled WGS sequence"/>
</dbReference>
<gene>
    <name evidence="2" type="ORF">THRCLA_01072</name>
</gene>